<dbReference type="Proteomes" id="UP000050792">
    <property type="component" value="Unassembled WGS sequence"/>
</dbReference>
<evidence type="ECO:0000256" key="7">
    <source>
        <dbReference type="ARBA" id="ARBA00023242"/>
    </source>
</evidence>
<feature type="region of interest" description="Disordered" evidence="8">
    <location>
        <begin position="330"/>
        <end position="381"/>
    </location>
</feature>
<dbReference type="PROSITE" id="PS50888">
    <property type="entry name" value="BHLH"/>
    <property type="match status" value="1"/>
</dbReference>
<organism evidence="10 11">
    <name type="scientific">Schistosoma rodhaini</name>
    <dbReference type="NCBI Taxonomy" id="6188"/>
    <lineage>
        <taxon>Eukaryota</taxon>
        <taxon>Metazoa</taxon>
        <taxon>Spiralia</taxon>
        <taxon>Lophotrochozoa</taxon>
        <taxon>Platyhelminthes</taxon>
        <taxon>Trematoda</taxon>
        <taxon>Digenea</taxon>
        <taxon>Strigeidida</taxon>
        <taxon>Schistosomatoidea</taxon>
        <taxon>Schistosomatidae</taxon>
        <taxon>Schistosoma</taxon>
    </lineage>
</organism>
<dbReference type="Gene3D" id="4.10.280.10">
    <property type="entry name" value="Helix-loop-helix DNA-binding domain"/>
    <property type="match status" value="1"/>
</dbReference>
<dbReference type="GO" id="GO:0061564">
    <property type="term" value="P:axon development"/>
    <property type="evidence" value="ECO:0007669"/>
    <property type="project" value="TreeGrafter"/>
</dbReference>
<dbReference type="InterPro" id="IPR036638">
    <property type="entry name" value="HLH_DNA-bd_sf"/>
</dbReference>
<keyword evidence="5" id="KW-0238">DNA-binding</keyword>
<dbReference type="WBParaSite" id="SRDH1_95800.1">
    <property type="protein sequence ID" value="SRDH1_95800.1"/>
    <property type="gene ID" value="SRDH1_95800"/>
</dbReference>
<evidence type="ECO:0000259" key="9">
    <source>
        <dbReference type="PROSITE" id="PS50888"/>
    </source>
</evidence>
<feature type="domain" description="BHLH" evidence="9">
    <location>
        <begin position="226"/>
        <end position="278"/>
    </location>
</feature>
<feature type="compositionally biased region" description="Basic residues" evidence="8">
    <location>
        <begin position="205"/>
        <end position="215"/>
    </location>
</feature>
<reference evidence="10" key="1">
    <citation type="submission" date="2022-06" db="EMBL/GenBank/DDBJ databases">
        <authorList>
            <person name="Berger JAMES D."/>
            <person name="Berger JAMES D."/>
        </authorList>
    </citation>
    <scope>NUCLEOTIDE SEQUENCE [LARGE SCALE GENOMIC DNA]</scope>
</reference>
<dbReference type="SMART" id="SM00353">
    <property type="entry name" value="HLH"/>
    <property type="match status" value="1"/>
</dbReference>
<evidence type="ECO:0000256" key="2">
    <source>
        <dbReference type="ARBA" id="ARBA00022782"/>
    </source>
</evidence>
<dbReference type="CDD" id="cd11427">
    <property type="entry name" value="bHLH_TS_NeuroD"/>
    <property type="match status" value="1"/>
</dbReference>
<keyword evidence="6" id="KW-0804">Transcription</keyword>
<feature type="compositionally biased region" description="Low complexity" evidence="8">
    <location>
        <begin position="341"/>
        <end position="353"/>
    </location>
</feature>
<keyword evidence="10" id="KW-1185">Reference proteome</keyword>
<keyword evidence="3" id="KW-0524">Neurogenesis</keyword>
<dbReference type="SUPFAM" id="SSF47459">
    <property type="entry name" value="HLH, helix-loop-helix DNA-binding domain"/>
    <property type="match status" value="1"/>
</dbReference>
<dbReference type="GO" id="GO:0070888">
    <property type="term" value="F:E-box binding"/>
    <property type="evidence" value="ECO:0007669"/>
    <property type="project" value="TreeGrafter"/>
</dbReference>
<evidence type="ECO:0000256" key="4">
    <source>
        <dbReference type="ARBA" id="ARBA00023015"/>
    </source>
</evidence>
<dbReference type="AlphaFoldDB" id="A0AA85GJF3"/>
<evidence type="ECO:0000256" key="5">
    <source>
        <dbReference type="ARBA" id="ARBA00023125"/>
    </source>
</evidence>
<dbReference type="GO" id="GO:0045944">
    <property type="term" value="P:positive regulation of transcription by RNA polymerase II"/>
    <property type="evidence" value="ECO:0007669"/>
    <property type="project" value="TreeGrafter"/>
</dbReference>
<evidence type="ECO:0000256" key="8">
    <source>
        <dbReference type="SAM" id="MobiDB-lite"/>
    </source>
</evidence>
<feature type="compositionally biased region" description="Polar residues" evidence="8">
    <location>
        <begin position="144"/>
        <end position="159"/>
    </location>
</feature>
<dbReference type="GO" id="GO:0000981">
    <property type="term" value="F:DNA-binding transcription factor activity, RNA polymerase II-specific"/>
    <property type="evidence" value="ECO:0007669"/>
    <property type="project" value="TreeGrafter"/>
</dbReference>
<evidence type="ECO:0000313" key="11">
    <source>
        <dbReference type="WBParaSite" id="SRDH1_95800.1"/>
    </source>
</evidence>
<feature type="region of interest" description="Disordered" evidence="8">
    <location>
        <begin position="134"/>
        <end position="159"/>
    </location>
</feature>
<feature type="compositionally biased region" description="Low complexity" evidence="8">
    <location>
        <begin position="364"/>
        <end position="377"/>
    </location>
</feature>
<evidence type="ECO:0000256" key="6">
    <source>
        <dbReference type="ARBA" id="ARBA00023163"/>
    </source>
</evidence>
<dbReference type="PANTHER" id="PTHR19290">
    <property type="entry name" value="BASIC HELIX-LOOP-HELIX PROTEIN NEUROGENIN-RELATED"/>
    <property type="match status" value="1"/>
</dbReference>
<evidence type="ECO:0000256" key="1">
    <source>
        <dbReference type="ARBA" id="ARBA00022473"/>
    </source>
</evidence>
<dbReference type="InterPro" id="IPR022575">
    <property type="entry name" value="NeuroD_DUF"/>
</dbReference>
<accession>A0AA85GJF3</accession>
<keyword evidence="7" id="KW-0539">Nucleus</keyword>
<dbReference type="Pfam" id="PF00010">
    <property type="entry name" value="HLH"/>
    <property type="match status" value="1"/>
</dbReference>
<keyword evidence="4" id="KW-0805">Transcription regulation</keyword>
<name>A0AA85GJF3_9TREM</name>
<dbReference type="Pfam" id="PF12533">
    <property type="entry name" value="Neuro_bHLH"/>
    <property type="match status" value="1"/>
</dbReference>
<keyword evidence="1" id="KW-0217">Developmental protein</keyword>
<reference evidence="11" key="2">
    <citation type="submission" date="2023-11" db="UniProtKB">
        <authorList>
            <consortium name="WormBaseParasite"/>
        </authorList>
    </citation>
    <scope>IDENTIFICATION</scope>
</reference>
<evidence type="ECO:0000313" key="10">
    <source>
        <dbReference type="Proteomes" id="UP000050792"/>
    </source>
</evidence>
<dbReference type="PANTHER" id="PTHR19290:SF134">
    <property type="entry name" value="NEUROGENIC DIFFERENTIATION FACTOR 1"/>
    <property type="match status" value="1"/>
</dbReference>
<dbReference type="GO" id="GO:0005634">
    <property type="term" value="C:nucleus"/>
    <property type="evidence" value="ECO:0007669"/>
    <property type="project" value="TreeGrafter"/>
</dbReference>
<protein>
    <submittedName>
        <fullName evidence="11">BHLH domain-containing protein</fullName>
    </submittedName>
</protein>
<proteinExistence type="predicted"/>
<sequence>MEYLTNSDLNNNFFVNNTNNTNHNSSNNNTVCLSPTILNFNNPSYYSPHLINFPPEQLNLEFDHHNHHHHHQQQQHQHHENVKTKLNDKLLMSSKLPTHHEVNNDGNIMNPIDIHEDSVNKCNQISNIIHSSINNTTGKKTKNSVKTAKQSTTVQNKVKSSTKCKNQLINKEINENIDSLNTIETKNHLNHPFHYDSPLTTPVKQPKKRGPKKKPLTKERETRLKNRRIRANARERSRMHGLNHALELLRRHIPTFSTTQRLSKIETLRLAKNYIKTLSELLLMNKTPTPLEMAINLTEGLSQNTSNLIANTLQINPRILIQLQRQQQSSSFLQHHHEQQHQQQQQEQSINESSNHDQSDHNQLLSSSSSSSSSSLSDELKCPVVTSNEQMKLLSPTDFTTYNNKSSNNGYDKISQPTLLNNQHLLTPNSWNIDFNPVLMNFQNYSSNSSLLSPSTIFYPNSITDWNQSNLLISPITSYHSDNVHDKNNNPSMHNNNVNINESINNYEQTFLQMMNKSQF</sequence>
<feature type="region of interest" description="Disordered" evidence="8">
    <location>
        <begin position="189"/>
        <end position="224"/>
    </location>
</feature>
<dbReference type="InterPro" id="IPR011598">
    <property type="entry name" value="bHLH_dom"/>
</dbReference>
<dbReference type="GO" id="GO:0007423">
    <property type="term" value="P:sensory organ development"/>
    <property type="evidence" value="ECO:0007669"/>
    <property type="project" value="TreeGrafter"/>
</dbReference>
<dbReference type="GO" id="GO:0046983">
    <property type="term" value="F:protein dimerization activity"/>
    <property type="evidence" value="ECO:0007669"/>
    <property type="project" value="InterPro"/>
</dbReference>
<keyword evidence="2" id="KW-0221">Differentiation</keyword>
<dbReference type="InterPro" id="IPR050359">
    <property type="entry name" value="bHLH_transcription_factors"/>
</dbReference>
<evidence type="ECO:0000256" key="3">
    <source>
        <dbReference type="ARBA" id="ARBA00022902"/>
    </source>
</evidence>